<evidence type="ECO:0000256" key="10">
    <source>
        <dbReference type="ARBA" id="ARBA00023098"/>
    </source>
</evidence>
<gene>
    <name evidence="14" type="ORF">CCALI_01111</name>
</gene>
<name>S0EXB1_CHTCT</name>
<evidence type="ECO:0000313" key="15">
    <source>
        <dbReference type="Proteomes" id="UP000014227"/>
    </source>
</evidence>
<dbReference type="GO" id="GO:0022857">
    <property type="term" value="F:transmembrane transporter activity"/>
    <property type="evidence" value="ECO:0007669"/>
    <property type="project" value="InterPro"/>
</dbReference>
<dbReference type="STRING" id="454171.CP488_00045"/>
<dbReference type="Proteomes" id="UP000014227">
    <property type="component" value="Chromosome I"/>
</dbReference>
<dbReference type="HOGENOM" id="CLU_131462_2_0_0"/>
<keyword evidence="7 12" id="KW-0812">Transmembrane</keyword>
<protein>
    <submittedName>
        <fullName evidence="14">Predicted membrane protein</fullName>
    </submittedName>
</protein>
<dbReference type="InterPro" id="IPR000620">
    <property type="entry name" value="EamA_dom"/>
</dbReference>
<evidence type="ECO:0000256" key="11">
    <source>
        <dbReference type="ARBA" id="ARBA00023136"/>
    </source>
</evidence>
<reference evidence="15" key="1">
    <citation type="submission" date="2013-03" db="EMBL/GenBank/DDBJ databases">
        <title>Genome sequence of Chthonomonas calidirosea, the first sequenced genome from the Armatimonadetes phylum (formally candidate division OP10).</title>
        <authorList>
            <person name="Lee K.C.Y."/>
            <person name="Morgan X.C."/>
            <person name="Dunfield P.F."/>
            <person name="Tamas I."/>
            <person name="Houghton K.M."/>
            <person name="Vyssotski M."/>
            <person name="Ryan J.L.J."/>
            <person name="Lagutin K."/>
            <person name="McDonald I.R."/>
            <person name="Stott M.B."/>
        </authorList>
    </citation>
    <scope>NUCLEOTIDE SEQUENCE [LARGE SCALE GENOMIC DNA]</scope>
    <source>
        <strain evidence="15">DSM 23976 / ICMP 18418 / T49</strain>
    </source>
</reference>
<dbReference type="InParanoid" id="S0EXB1"/>
<feature type="transmembrane region" description="Helical" evidence="12">
    <location>
        <begin position="48"/>
        <end position="69"/>
    </location>
</feature>
<evidence type="ECO:0000256" key="1">
    <source>
        <dbReference type="ARBA" id="ARBA00004651"/>
    </source>
</evidence>
<evidence type="ECO:0000256" key="12">
    <source>
        <dbReference type="SAM" id="Phobius"/>
    </source>
</evidence>
<dbReference type="GO" id="GO:0009103">
    <property type="term" value="P:lipopolysaccharide biosynthetic process"/>
    <property type="evidence" value="ECO:0007669"/>
    <property type="project" value="UniProtKB-KW"/>
</dbReference>
<evidence type="ECO:0000256" key="6">
    <source>
        <dbReference type="ARBA" id="ARBA00022556"/>
    </source>
</evidence>
<keyword evidence="3" id="KW-1003">Cell membrane</keyword>
<dbReference type="eggNOG" id="COG2510">
    <property type="taxonomic scope" value="Bacteria"/>
</dbReference>
<keyword evidence="11 12" id="KW-0472">Membrane</keyword>
<evidence type="ECO:0000256" key="3">
    <source>
        <dbReference type="ARBA" id="ARBA00022475"/>
    </source>
</evidence>
<evidence type="ECO:0000256" key="9">
    <source>
        <dbReference type="ARBA" id="ARBA00022989"/>
    </source>
</evidence>
<keyword evidence="8" id="KW-0448">Lipopolysaccharide biosynthesis</keyword>
<dbReference type="PATRIC" id="fig|1303518.3.peg.1132"/>
<feature type="transmembrane region" description="Helical" evidence="12">
    <location>
        <begin position="76"/>
        <end position="96"/>
    </location>
</feature>
<dbReference type="Gene3D" id="1.10.3730.20">
    <property type="match status" value="1"/>
</dbReference>
<evidence type="ECO:0000256" key="4">
    <source>
        <dbReference type="ARBA" id="ARBA00022516"/>
    </source>
</evidence>
<dbReference type="AlphaFoldDB" id="S0EXB1"/>
<accession>S0EXB1</accession>
<evidence type="ECO:0000256" key="7">
    <source>
        <dbReference type="ARBA" id="ARBA00022692"/>
    </source>
</evidence>
<proteinExistence type="inferred from homology"/>
<dbReference type="KEGG" id="ccz:CCALI_01111"/>
<dbReference type="InterPro" id="IPR000390">
    <property type="entry name" value="Small_drug/metabolite_transptr"/>
</dbReference>
<dbReference type="GO" id="GO:0005886">
    <property type="term" value="C:plasma membrane"/>
    <property type="evidence" value="ECO:0007669"/>
    <property type="project" value="UniProtKB-SubCell"/>
</dbReference>
<keyword evidence="10" id="KW-0443">Lipid metabolism</keyword>
<dbReference type="RefSeq" id="WP_016482478.1">
    <property type="nucleotide sequence ID" value="NC_021487.1"/>
</dbReference>
<comment type="subcellular location">
    <subcellularLocation>
        <location evidence="1">Cell membrane</location>
        <topology evidence="1">Multi-pass membrane protein</topology>
    </subcellularLocation>
</comment>
<dbReference type="PANTHER" id="PTHR30561:SF9">
    <property type="entry name" value="4-AMINO-4-DEOXY-L-ARABINOSE-PHOSPHOUNDECAPRENOL FLIPPASE SUBUNIT ARNF-RELATED"/>
    <property type="match status" value="1"/>
</dbReference>
<comment type="similarity">
    <text evidence="2">Belongs to the EamA transporter family.</text>
</comment>
<keyword evidence="6" id="KW-0441">Lipid A biosynthesis</keyword>
<keyword evidence="4" id="KW-0444">Lipid biosynthesis</keyword>
<evidence type="ECO:0000256" key="2">
    <source>
        <dbReference type="ARBA" id="ARBA00007362"/>
    </source>
</evidence>
<evidence type="ECO:0000259" key="13">
    <source>
        <dbReference type="Pfam" id="PF00892"/>
    </source>
</evidence>
<dbReference type="InterPro" id="IPR037185">
    <property type="entry name" value="EmrE-like"/>
</dbReference>
<dbReference type="EMBL" id="HF951689">
    <property type="protein sequence ID" value="CCW34931.1"/>
    <property type="molecule type" value="Genomic_DNA"/>
</dbReference>
<keyword evidence="5" id="KW-0997">Cell inner membrane</keyword>
<organism evidence="14 15">
    <name type="scientific">Chthonomonas calidirosea (strain DSM 23976 / ICMP 18418 / T49)</name>
    <dbReference type="NCBI Taxonomy" id="1303518"/>
    <lineage>
        <taxon>Bacteria</taxon>
        <taxon>Bacillati</taxon>
        <taxon>Armatimonadota</taxon>
        <taxon>Chthonomonadia</taxon>
        <taxon>Chthonomonadales</taxon>
        <taxon>Chthonomonadaceae</taxon>
        <taxon>Chthonomonas</taxon>
    </lineage>
</organism>
<feature type="domain" description="EamA" evidence="13">
    <location>
        <begin position="37"/>
        <end position="119"/>
    </location>
</feature>
<dbReference type="PANTHER" id="PTHR30561">
    <property type="entry name" value="SMR FAMILY PROTON-DEPENDENT DRUG EFFLUX TRANSPORTER SUGE"/>
    <property type="match status" value="1"/>
</dbReference>
<feature type="transmembrane region" description="Helical" evidence="12">
    <location>
        <begin position="102"/>
        <end position="120"/>
    </location>
</feature>
<evidence type="ECO:0000313" key="14">
    <source>
        <dbReference type="EMBL" id="CCW34931.1"/>
    </source>
</evidence>
<dbReference type="SUPFAM" id="SSF103481">
    <property type="entry name" value="Multidrug resistance efflux transporter EmrE"/>
    <property type="match status" value="1"/>
</dbReference>
<keyword evidence="9 12" id="KW-1133">Transmembrane helix</keyword>
<evidence type="ECO:0000256" key="8">
    <source>
        <dbReference type="ARBA" id="ARBA00022985"/>
    </source>
</evidence>
<sequence>MSPLKWKAAFITFIAVFAISFGEAMLSRGMKQIGDGTLWHQVGAVLHNHWVIIGTTFMAAYFFLYMWALKIAPFSFVLPITALSYPLGGLLATTFLKEHVGPLKWLGYVAIVIGVILVGLGEASGK</sequence>
<keyword evidence="15" id="KW-1185">Reference proteome</keyword>
<evidence type="ECO:0000256" key="5">
    <source>
        <dbReference type="ARBA" id="ARBA00022519"/>
    </source>
</evidence>
<dbReference type="Pfam" id="PF00892">
    <property type="entry name" value="EamA"/>
    <property type="match status" value="1"/>
</dbReference>